<keyword evidence="3" id="KW-1185">Reference proteome</keyword>
<evidence type="ECO:0000259" key="1">
    <source>
        <dbReference type="PROSITE" id="PS50879"/>
    </source>
</evidence>
<dbReference type="OrthoDB" id="2680098at2"/>
<dbReference type="RefSeq" id="WP_113806374.1">
    <property type="nucleotide sequence ID" value="NZ_QOCW01000012.1"/>
</dbReference>
<dbReference type="Gene3D" id="3.30.420.10">
    <property type="entry name" value="Ribonuclease H-like superfamily/Ribonuclease H"/>
    <property type="match status" value="1"/>
</dbReference>
<dbReference type="SUPFAM" id="SSF53098">
    <property type="entry name" value="Ribonuclease H-like"/>
    <property type="match status" value="1"/>
</dbReference>
<dbReference type="GO" id="GO:0004523">
    <property type="term" value="F:RNA-DNA hybrid ribonuclease activity"/>
    <property type="evidence" value="ECO:0007669"/>
    <property type="project" value="InterPro"/>
</dbReference>
<proteinExistence type="predicted"/>
<dbReference type="AlphaFoldDB" id="A0A366XTE3"/>
<comment type="caution">
    <text evidence="2">The sequence shown here is derived from an EMBL/GenBank/DDBJ whole genome shotgun (WGS) entry which is preliminary data.</text>
</comment>
<dbReference type="InterPro" id="IPR036397">
    <property type="entry name" value="RNaseH_sf"/>
</dbReference>
<dbReference type="Proteomes" id="UP000253314">
    <property type="component" value="Unassembled WGS sequence"/>
</dbReference>
<dbReference type="PANTHER" id="PTHR46387">
    <property type="entry name" value="POLYNUCLEOTIDYL TRANSFERASE, RIBONUCLEASE H-LIKE SUPERFAMILY PROTEIN"/>
    <property type="match status" value="1"/>
</dbReference>
<dbReference type="PROSITE" id="PS50879">
    <property type="entry name" value="RNASE_H_1"/>
    <property type="match status" value="1"/>
</dbReference>
<dbReference type="EMBL" id="QOCW01000012">
    <property type="protein sequence ID" value="RBW69167.1"/>
    <property type="molecule type" value="Genomic_DNA"/>
</dbReference>
<feature type="domain" description="RNase H type-1" evidence="1">
    <location>
        <begin position="71"/>
        <end position="208"/>
    </location>
</feature>
<organism evidence="2 3">
    <name type="scientific">Bacillus taeanensis</name>
    <dbReference type="NCBI Taxonomy" id="273032"/>
    <lineage>
        <taxon>Bacteria</taxon>
        <taxon>Bacillati</taxon>
        <taxon>Bacillota</taxon>
        <taxon>Bacilli</taxon>
        <taxon>Bacillales</taxon>
        <taxon>Bacillaceae</taxon>
        <taxon>Bacillus</taxon>
    </lineage>
</organism>
<dbReference type="InterPro" id="IPR012337">
    <property type="entry name" value="RNaseH-like_sf"/>
</dbReference>
<sequence length="223" mass="26255">MKFYLKWHYKPTRINDVLTFTSDLIDAKDLLTLIQDIEKTGRVQQLELIDELGKEWSKKELDRYLNEALEAPHHIVVYFDGNYNRQTNEAGLGIVIYYTQNNKFFRIRKNEKISDMDSNNEAEYAALWMALQEIEALQTQEFSIQIRGDSQVVINQLSEEWPCYEENLNRWIDRIEQTMKKLRLRANFTLLPRNQNSEADKLGSQALEGNEISSIIELNGPYK</sequence>
<dbReference type="PANTHER" id="PTHR46387:SF2">
    <property type="entry name" value="RIBONUCLEASE HI"/>
    <property type="match status" value="1"/>
</dbReference>
<dbReference type="NCBIfam" id="NF005822">
    <property type="entry name" value="PRK07708.1"/>
    <property type="match status" value="1"/>
</dbReference>
<dbReference type="Pfam" id="PF13456">
    <property type="entry name" value="RVT_3"/>
    <property type="match status" value="1"/>
</dbReference>
<reference evidence="2 3" key="1">
    <citation type="submission" date="2018-07" db="EMBL/GenBank/DDBJ databases">
        <title>Lottiidibacillus patelloidae gen. nov., sp. nov., isolated from the intestinal tract of a marine limpet and the reclassification of B. taeanensis BH030017T, B. algicola KMM 3737T and B. hwajinpoensis SW-72T as genus Lottiidibacillus.</title>
        <authorList>
            <person name="Liu R."/>
            <person name="Huang Z."/>
        </authorList>
    </citation>
    <scope>NUCLEOTIDE SEQUENCE [LARGE SCALE GENOMIC DNA]</scope>
    <source>
        <strain evidence="2 3">BH030017</strain>
    </source>
</reference>
<protein>
    <recommendedName>
        <fullName evidence="1">RNase H type-1 domain-containing protein</fullName>
    </recommendedName>
</protein>
<dbReference type="InterPro" id="IPR002156">
    <property type="entry name" value="RNaseH_domain"/>
</dbReference>
<evidence type="ECO:0000313" key="3">
    <source>
        <dbReference type="Proteomes" id="UP000253314"/>
    </source>
</evidence>
<evidence type="ECO:0000313" key="2">
    <source>
        <dbReference type="EMBL" id="RBW69167.1"/>
    </source>
</evidence>
<gene>
    <name evidence="2" type="ORF">DS031_12320</name>
</gene>
<name>A0A366XTE3_9BACI</name>
<accession>A0A366XTE3</accession>
<dbReference type="GO" id="GO:0003676">
    <property type="term" value="F:nucleic acid binding"/>
    <property type="evidence" value="ECO:0007669"/>
    <property type="project" value="InterPro"/>
</dbReference>
<dbReference type="CDD" id="cd09279">
    <property type="entry name" value="RNase_HI_like"/>
    <property type="match status" value="1"/>
</dbReference>